<organism evidence="1 2">
    <name type="scientific">Blattamonas nauphoetae</name>
    <dbReference type="NCBI Taxonomy" id="2049346"/>
    <lineage>
        <taxon>Eukaryota</taxon>
        <taxon>Metamonada</taxon>
        <taxon>Preaxostyla</taxon>
        <taxon>Oxymonadida</taxon>
        <taxon>Blattamonas</taxon>
    </lineage>
</organism>
<protein>
    <submittedName>
        <fullName evidence="1">Uncharacterized protein</fullName>
    </submittedName>
</protein>
<name>A0ABQ9WLG6_9EUKA</name>
<comment type="caution">
    <text evidence="1">The sequence shown here is derived from an EMBL/GenBank/DDBJ whole genome shotgun (WGS) entry which is preliminary data.</text>
</comment>
<accession>A0ABQ9WLG6</accession>
<reference evidence="1 2" key="1">
    <citation type="journal article" date="2022" name="bioRxiv">
        <title>Genomics of Preaxostyla Flagellates Illuminates Evolutionary Transitions and the Path Towards Mitochondrial Loss.</title>
        <authorList>
            <person name="Novak L.V.F."/>
            <person name="Treitli S.C."/>
            <person name="Pyrih J."/>
            <person name="Halakuc P."/>
            <person name="Pipaliya S.V."/>
            <person name="Vacek V."/>
            <person name="Brzon O."/>
            <person name="Soukal P."/>
            <person name="Eme L."/>
            <person name="Dacks J.B."/>
            <person name="Karnkowska A."/>
            <person name="Elias M."/>
            <person name="Hampl V."/>
        </authorList>
    </citation>
    <scope>NUCLEOTIDE SEQUENCE [LARGE SCALE GENOMIC DNA]</scope>
    <source>
        <strain evidence="1">NAU3</strain>
        <tissue evidence="1">Gut</tissue>
    </source>
</reference>
<evidence type="ECO:0000313" key="2">
    <source>
        <dbReference type="Proteomes" id="UP001281761"/>
    </source>
</evidence>
<gene>
    <name evidence="1" type="ORF">BLNAU_24784</name>
</gene>
<sequence length="99" mass="11339">MNTSSPGVAATDAGFILPNWDPLGAMSNTCNSPSRVEFREHEQSLRTHVEEDLPLSVRIFVHDQGNFPSLPVRGQPTHPYRCPLHPILFLRDHYHLRRR</sequence>
<evidence type="ECO:0000313" key="1">
    <source>
        <dbReference type="EMBL" id="KAK2940305.1"/>
    </source>
</evidence>
<dbReference type="Proteomes" id="UP001281761">
    <property type="component" value="Unassembled WGS sequence"/>
</dbReference>
<keyword evidence="2" id="KW-1185">Reference proteome</keyword>
<proteinExistence type="predicted"/>
<dbReference type="EMBL" id="JARBJD010000695">
    <property type="protein sequence ID" value="KAK2940305.1"/>
    <property type="molecule type" value="Genomic_DNA"/>
</dbReference>